<name>A0ABN2LLN7_9MICO</name>
<evidence type="ECO:0000313" key="6">
    <source>
        <dbReference type="EMBL" id="GAA1793107.1"/>
    </source>
</evidence>
<comment type="caution">
    <text evidence="6">The sequence shown here is derived from an EMBL/GenBank/DDBJ whole genome shotgun (WGS) entry which is preliminary data.</text>
</comment>
<dbReference type="SUPFAM" id="SSF46785">
    <property type="entry name" value="Winged helix' DNA-binding domain"/>
    <property type="match status" value="1"/>
</dbReference>
<dbReference type="PANTHER" id="PTHR30346:SF29">
    <property type="entry name" value="LYSR SUBSTRATE-BINDING"/>
    <property type="match status" value="1"/>
</dbReference>
<keyword evidence="7" id="KW-1185">Reference proteome</keyword>
<dbReference type="PROSITE" id="PS50931">
    <property type="entry name" value="HTH_LYSR"/>
    <property type="match status" value="1"/>
</dbReference>
<dbReference type="InterPro" id="IPR036390">
    <property type="entry name" value="WH_DNA-bd_sf"/>
</dbReference>
<evidence type="ECO:0000259" key="5">
    <source>
        <dbReference type="PROSITE" id="PS50931"/>
    </source>
</evidence>
<accession>A0ABN2LLN7</accession>
<dbReference type="Proteomes" id="UP001499938">
    <property type="component" value="Unassembled WGS sequence"/>
</dbReference>
<dbReference type="Gene3D" id="1.10.10.10">
    <property type="entry name" value="Winged helix-like DNA-binding domain superfamily/Winged helix DNA-binding domain"/>
    <property type="match status" value="1"/>
</dbReference>
<evidence type="ECO:0000313" key="7">
    <source>
        <dbReference type="Proteomes" id="UP001499938"/>
    </source>
</evidence>
<dbReference type="SUPFAM" id="SSF53850">
    <property type="entry name" value="Periplasmic binding protein-like II"/>
    <property type="match status" value="1"/>
</dbReference>
<dbReference type="InterPro" id="IPR005119">
    <property type="entry name" value="LysR_subst-bd"/>
</dbReference>
<evidence type="ECO:0000256" key="3">
    <source>
        <dbReference type="ARBA" id="ARBA00023125"/>
    </source>
</evidence>
<sequence length="300" mass="32354">MLDAQRLATFRSVVATGSVQAAADQLRLTPSAVSQQVAALQRETGLTLIERVGRGVRPTPTGMTLAIASGDALRSLTRLGALVRDLREGKTGHLVLGHFASVGQVWMPGIVARMRREYPDVMIELVLNDLVGEALQTKPDIDVRIGAVGEATPYGFGRIDLLNDPFVMVVHKSHALARRRKPVALADFRDDEFVANDVAEGLVGRIQALAFAAAGYSPRYIVQASDHRMALEFVARGIGVTFLPVLATADLPPDTRVVRLAEPAPHREIYVLIRNAIGGTPAARRVIELLQRYAAGAAPH</sequence>
<dbReference type="PANTHER" id="PTHR30346">
    <property type="entry name" value="TRANSCRIPTIONAL DUAL REGULATOR HCAR-RELATED"/>
    <property type="match status" value="1"/>
</dbReference>
<dbReference type="InterPro" id="IPR000847">
    <property type="entry name" value="LysR_HTH_N"/>
</dbReference>
<gene>
    <name evidence="6" type="ORF">GCM10009811_17380</name>
</gene>
<keyword evidence="2" id="KW-0805">Transcription regulation</keyword>
<dbReference type="Gene3D" id="3.40.190.290">
    <property type="match status" value="1"/>
</dbReference>
<protein>
    <submittedName>
        <fullName evidence="6">LysR family transcriptional regulator</fullName>
    </submittedName>
</protein>
<dbReference type="Pfam" id="PF00126">
    <property type="entry name" value="HTH_1"/>
    <property type="match status" value="1"/>
</dbReference>
<keyword evidence="4" id="KW-0804">Transcription</keyword>
<keyword evidence="3" id="KW-0238">DNA-binding</keyword>
<dbReference type="Pfam" id="PF03466">
    <property type="entry name" value="LysR_substrate"/>
    <property type="match status" value="1"/>
</dbReference>
<evidence type="ECO:0000256" key="1">
    <source>
        <dbReference type="ARBA" id="ARBA00009437"/>
    </source>
</evidence>
<organism evidence="6 7">
    <name type="scientific">Nostocoides veronense</name>
    <dbReference type="NCBI Taxonomy" id="330836"/>
    <lineage>
        <taxon>Bacteria</taxon>
        <taxon>Bacillati</taxon>
        <taxon>Actinomycetota</taxon>
        <taxon>Actinomycetes</taxon>
        <taxon>Micrococcales</taxon>
        <taxon>Intrasporangiaceae</taxon>
        <taxon>Nostocoides</taxon>
    </lineage>
</organism>
<dbReference type="CDD" id="cd05466">
    <property type="entry name" value="PBP2_LTTR_substrate"/>
    <property type="match status" value="1"/>
</dbReference>
<comment type="similarity">
    <text evidence="1">Belongs to the LysR transcriptional regulatory family.</text>
</comment>
<evidence type="ECO:0000256" key="2">
    <source>
        <dbReference type="ARBA" id="ARBA00023015"/>
    </source>
</evidence>
<dbReference type="EMBL" id="BAAAPO010000026">
    <property type="protein sequence ID" value="GAA1793107.1"/>
    <property type="molecule type" value="Genomic_DNA"/>
</dbReference>
<feature type="domain" description="HTH lysR-type" evidence="5">
    <location>
        <begin position="2"/>
        <end position="59"/>
    </location>
</feature>
<proteinExistence type="inferred from homology"/>
<reference evidence="6 7" key="1">
    <citation type="journal article" date="2019" name="Int. J. Syst. Evol. Microbiol.">
        <title>The Global Catalogue of Microorganisms (GCM) 10K type strain sequencing project: providing services to taxonomists for standard genome sequencing and annotation.</title>
        <authorList>
            <consortium name="The Broad Institute Genomics Platform"/>
            <consortium name="The Broad Institute Genome Sequencing Center for Infectious Disease"/>
            <person name="Wu L."/>
            <person name="Ma J."/>
        </authorList>
    </citation>
    <scope>NUCLEOTIDE SEQUENCE [LARGE SCALE GENOMIC DNA]</scope>
    <source>
        <strain evidence="6 7">JCM 15592</strain>
    </source>
</reference>
<dbReference type="RefSeq" id="WP_344083660.1">
    <property type="nucleotide sequence ID" value="NZ_BAAAPO010000026.1"/>
</dbReference>
<evidence type="ECO:0000256" key="4">
    <source>
        <dbReference type="ARBA" id="ARBA00023163"/>
    </source>
</evidence>
<dbReference type="InterPro" id="IPR036388">
    <property type="entry name" value="WH-like_DNA-bd_sf"/>
</dbReference>